<keyword evidence="3" id="KW-1185">Reference proteome</keyword>
<dbReference type="EMBL" id="PIPP01000003">
    <property type="protein sequence ID" value="RUO36973.1"/>
    <property type="molecule type" value="Genomic_DNA"/>
</dbReference>
<reference evidence="3" key="1">
    <citation type="journal article" date="2018" name="Front. Microbiol.">
        <title>Genome-Based Analysis Reveals the Taxonomy and Diversity of the Family Idiomarinaceae.</title>
        <authorList>
            <person name="Liu Y."/>
            <person name="Lai Q."/>
            <person name="Shao Z."/>
        </authorList>
    </citation>
    <scope>NUCLEOTIDE SEQUENCE [LARGE SCALE GENOMIC DNA]</scope>
    <source>
        <strain evidence="3">AIS</strain>
    </source>
</reference>
<dbReference type="Gene3D" id="3.40.50.150">
    <property type="entry name" value="Vaccinia Virus protein VP39"/>
    <property type="match status" value="1"/>
</dbReference>
<accession>A0A432WT75</accession>
<gene>
    <name evidence="2" type="ORF">CWE13_09010</name>
</gene>
<sequence length="325" mass="36479">MNHWSNHWLLSRTVSSFSEGEVAQTYANDVSNFWSQNLAFLGKEAVIVDVGSGNGAAALMISEWAKKNGKKWQVHGVDIATINPVKSLSEKPEISKQLESITFHSETDMQKLPFADNSVDCVVSQFGFEYGESEAALVEALRVLKPGGKIVALAQHKKSQLVKEAGQGAEIFQHILNTTPLFLQADLMLRLAAMQMEKMSFEEWQKNQACLASRRTTEWIMQTLKEKFNKPEEHVWLNEIFGRVLELINFATTTEKAVQAAEYLMIAFNMLQDHRLRLIDHGEAALTAANTKKWLKAAEKAKASAEVTEFNAGEQLFAWQFIASK</sequence>
<dbReference type="OrthoDB" id="5974463at2"/>
<dbReference type="Proteomes" id="UP000286934">
    <property type="component" value="Unassembled WGS sequence"/>
</dbReference>
<dbReference type="RefSeq" id="WP_126807885.1">
    <property type="nucleotide sequence ID" value="NZ_PIPP01000003.1"/>
</dbReference>
<dbReference type="AlphaFoldDB" id="A0A432WT75"/>
<dbReference type="GO" id="GO:0008757">
    <property type="term" value="F:S-adenosylmethionine-dependent methyltransferase activity"/>
    <property type="evidence" value="ECO:0007669"/>
    <property type="project" value="InterPro"/>
</dbReference>
<dbReference type="InterPro" id="IPR029063">
    <property type="entry name" value="SAM-dependent_MTases_sf"/>
</dbReference>
<comment type="caution">
    <text evidence="2">The sequence shown here is derived from an EMBL/GenBank/DDBJ whole genome shotgun (WGS) entry which is preliminary data.</text>
</comment>
<protein>
    <recommendedName>
        <fullName evidence="1">Methyltransferase type 11 domain-containing protein</fullName>
    </recommendedName>
</protein>
<dbReference type="InterPro" id="IPR013216">
    <property type="entry name" value="Methyltransf_11"/>
</dbReference>
<proteinExistence type="predicted"/>
<dbReference type="PANTHER" id="PTHR43591">
    <property type="entry name" value="METHYLTRANSFERASE"/>
    <property type="match status" value="1"/>
</dbReference>
<name>A0A432WT75_9GAMM</name>
<dbReference type="SUPFAM" id="SSF53335">
    <property type="entry name" value="S-adenosyl-L-methionine-dependent methyltransferases"/>
    <property type="match status" value="1"/>
</dbReference>
<evidence type="ECO:0000313" key="3">
    <source>
        <dbReference type="Proteomes" id="UP000286934"/>
    </source>
</evidence>
<evidence type="ECO:0000313" key="2">
    <source>
        <dbReference type="EMBL" id="RUO36973.1"/>
    </source>
</evidence>
<dbReference type="CDD" id="cd02440">
    <property type="entry name" value="AdoMet_MTases"/>
    <property type="match status" value="1"/>
</dbReference>
<dbReference type="Pfam" id="PF08241">
    <property type="entry name" value="Methyltransf_11"/>
    <property type="match status" value="1"/>
</dbReference>
<evidence type="ECO:0000259" key="1">
    <source>
        <dbReference type="Pfam" id="PF08241"/>
    </source>
</evidence>
<organism evidence="2 3">
    <name type="scientific">Aliidiomarina shirensis</name>
    <dbReference type="NCBI Taxonomy" id="1048642"/>
    <lineage>
        <taxon>Bacteria</taxon>
        <taxon>Pseudomonadati</taxon>
        <taxon>Pseudomonadota</taxon>
        <taxon>Gammaproteobacteria</taxon>
        <taxon>Alteromonadales</taxon>
        <taxon>Idiomarinaceae</taxon>
        <taxon>Aliidiomarina</taxon>
    </lineage>
</organism>
<feature type="domain" description="Methyltransferase type 11" evidence="1">
    <location>
        <begin position="48"/>
        <end position="151"/>
    </location>
</feature>